<evidence type="ECO:0000313" key="3">
    <source>
        <dbReference type="Proteomes" id="UP000256964"/>
    </source>
</evidence>
<proteinExistence type="predicted"/>
<gene>
    <name evidence="2" type="ORF">OH76DRAFT_33708</name>
</gene>
<dbReference type="AlphaFoldDB" id="A0A371DXY1"/>
<dbReference type="Proteomes" id="UP000256964">
    <property type="component" value="Unassembled WGS sequence"/>
</dbReference>
<dbReference type="EMBL" id="KZ857379">
    <property type="protein sequence ID" value="RDX57364.1"/>
    <property type="molecule type" value="Genomic_DNA"/>
</dbReference>
<feature type="compositionally biased region" description="Basic and acidic residues" evidence="1">
    <location>
        <begin position="1"/>
        <end position="17"/>
    </location>
</feature>
<organism evidence="2 3">
    <name type="scientific">Lentinus brumalis</name>
    <dbReference type="NCBI Taxonomy" id="2498619"/>
    <lineage>
        <taxon>Eukaryota</taxon>
        <taxon>Fungi</taxon>
        <taxon>Dikarya</taxon>
        <taxon>Basidiomycota</taxon>
        <taxon>Agaricomycotina</taxon>
        <taxon>Agaricomycetes</taxon>
        <taxon>Polyporales</taxon>
        <taxon>Polyporaceae</taxon>
        <taxon>Lentinus</taxon>
    </lineage>
</organism>
<name>A0A371DXY1_9APHY</name>
<evidence type="ECO:0000313" key="2">
    <source>
        <dbReference type="EMBL" id="RDX57364.1"/>
    </source>
</evidence>
<keyword evidence="3" id="KW-1185">Reference proteome</keyword>
<protein>
    <submittedName>
        <fullName evidence="2">Uncharacterized protein</fullName>
    </submittedName>
</protein>
<evidence type="ECO:0000256" key="1">
    <source>
        <dbReference type="SAM" id="MobiDB-lite"/>
    </source>
</evidence>
<reference evidence="2 3" key="1">
    <citation type="journal article" date="2018" name="Biotechnol. Biofuels">
        <title>Integrative visual omics of the white-rot fungus Polyporus brumalis exposes the biotechnological potential of its oxidative enzymes for delignifying raw plant biomass.</title>
        <authorList>
            <person name="Miyauchi S."/>
            <person name="Rancon A."/>
            <person name="Drula E."/>
            <person name="Hage H."/>
            <person name="Chaduli D."/>
            <person name="Favel A."/>
            <person name="Grisel S."/>
            <person name="Henrissat B."/>
            <person name="Herpoel-Gimbert I."/>
            <person name="Ruiz-Duenas F.J."/>
            <person name="Chevret D."/>
            <person name="Hainaut M."/>
            <person name="Lin J."/>
            <person name="Wang M."/>
            <person name="Pangilinan J."/>
            <person name="Lipzen A."/>
            <person name="Lesage-Meessen L."/>
            <person name="Navarro D."/>
            <person name="Riley R."/>
            <person name="Grigoriev I.V."/>
            <person name="Zhou S."/>
            <person name="Raouche S."/>
            <person name="Rosso M.N."/>
        </authorList>
    </citation>
    <scope>NUCLEOTIDE SEQUENCE [LARGE SCALE GENOMIC DNA]</scope>
    <source>
        <strain evidence="2 3">BRFM 1820</strain>
    </source>
</reference>
<sequence length="169" mass="19004">MWERRSREMRDVRDSRIRNPRPGCFAAPTAARSSSATACRPPPSVRSLRLILPGALRGQLEYCRTTMARTSTSTSMHPDGDVDCSLNVSANLCGARAADILLAFPGCLGPLRLDSTRQPSRPPPWRRCHCRTSTYQMHVVVWGRLCHLGTDAHRHVRRYYNASLSPLQY</sequence>
<accession>A0A371DXY1</accession>
<feature type="region of interest" description="Disordered" evidence="1">
    <location>
        <begin position="1"/>
        <end position="23"/>
    </location>
</feature>